<keyword evidence="10" id="KW-0325">Glycoprotein</keyword>
<dbReference type="GO" id="GO:0015276">
    <property type="term" value="F:ligand-gated monoatomic ion channel activity"/>
    <property type="evidence" value="ECO:0007669"/>
    <property type="project" value="InterPro"/>
</dbReference>
<evidence type="ECO:0000256" key="14">
    <source>
        <dbReference type="SAM" id="Phobius"/>
    </source>
</evidence>
<reference evidence="17" key="1">
    <citation type="journal article" date="2018" name="DNA Res.">
        <title>Multiple hybrid de novo genome assembly of finger millet, an orphan allotetraploid crop.</title>
        <authorList>
            <person name="Hatakeyama M."/>
            <person name="Aluri S."/>
            <person name="Balachadran M.T."/>
            <person name="Sivarajan S.R."/>
            <person name="Patrignani A."/>
            <person name="Gruter S."/>
            <person name="Poveda L."/>
            <person name="Shimizu-Inatsugi R."/>
            <person name="Baeten J."/>
            <person name="Francoijs K.J."/>
            <person name="Nataraja K.N."/>
            <person name="Reddy Y.A.N."/>
            <person name="Phadnis S."/>
            <person name="Ravikumar R.L."/>
            <person name="Schlapbach R."/>
            <person name="Sreeman S.M."/>
            <person name="Shimizu K.K."/>
        </authorList>
    </citation>
    <scope>NUCLEOTIDE SEQUENCE</scope>
</reference>
<evidence type="ECO:0000256" key="13">
    <source>
        <dbReference type="SAM" id="MobiDB-lite"/>
    </source>
</evidence>
<dbReference type="Gene3D" id="1.10.287.70">
    <property type="match status" value="1"/>
</dbReference>
<feature type="transmembrane region" description="Helical" evidence="14">
    <location>
        <begin position="390"/>
        <end position="409"/>
    </location>
</feature>
<evidence type="ECO:0000259" key="16">
    <source>
        <dbReference type="SMART" id="SM00079"/>
    </source>
</evidence>
<keyword evidence="12" id="KW-0407">Ion channel</keyword>
<reference evidence="17" key="2">
    <citation type="submission" date="2021-12" db="EMBL/GenBank/DDBJ databases">
        <title>Resequencing data analysis of finger millet.</title>
        <authorList>
            <person name="Hatakeyama M."/>
            <person name="Aluri S."/>
            <person name="Balachadran M.T."/>
            <person name="Sivarajan S.R."/>
            <person name="Poveda L."/>
            <person name="Shimizu-Inatsugi R."/>
            <person name="Schlapbach R."/>
            <person name="Sreeman S.M."/>
            <person name="Shimizu K.K."/>
        </authorList>
    </citation>
    <scope>NUCLEOTIDE SEQUENCE</scope>
</reference>
<feature type="domain" description="Ionotropic glutamate receptor C-terminal" evidence="16">
    <location>
        <begin position="83"/>
        <end position="427"/>
    </location>
</feature>
<dbReference type="EMBL" id="BQKI01000008">
    <property type="protein sequence ID" value="GJN00707.1"/>
    <property type="molecule type" value="Genomic_DNA"/>
</dbReference>
<organism evidence="17 18">
    <name type="scientific">Eleusine coracana subsp. coracana</name>
    <dbReference type="NCBI Taxonomy" id="191504"/>
    <lineage>
        <taxon>Eukaryota</taxon>
        <taxon>Viridiplantae</taxon>
        <taxon>Streptophyta</taxon>
        <taxon>Embryophyta</taxon>
        <taxon>Tracheophyta</taxon>
        <taxon>Spermatophyta</taxon>
        <taxon>Magnoliopsida</taxon>
        <taxon>Liliopsida</taxon>
        <taxon>Poales</taxon>
        <taxon>Poaceae</taxon>
        <taxon>PACMAD clade</taxon>
        <taxon>Chloridoideae</taxon>
        <taxon>Cynodonteae</taxon>
        <taxon>Eleusininae</taxon>
        <taxon>Eleusine</taxon>
    </lineage>
</organism>
<keyword evidence="4 14" id="KW-0812">Transmembrane</keyword>
<feature type="chain" id="PRO_5043663426" description="Ionotropic glutamate receptor C-terminal domain-containing protein" evidence="15">
    <location>
        <begin position="26"/>
        <end position="566"/>
    </location>
</feature>
<feature type="signal peptide" evidence="15">
    <location>
        <begin position="1"/>
        <end position="25"/>
    </location>
</feature>
<feature type="transmembrane region" description="Helical" evidence="14">
    <location>
        <begin position="449"/>
        <end position="469"/>
    </location>
</feature>
<keyword evidence="7" id="KW-0406">Ion transport</keyword>
<evidence type="ECO:0000256" key="1">
    <source>
        <dbReference type="ARBA" id="ARBA00004141"/>
    </source>
</evidence>
<evidence type="ECO:0000256" key="9">
    <source>
        <dbReference type="ARBA" id="ARBA00023170"/>
    </source>
</evidence>
<dbReference type="InterPro" id="IPR001320">
    <property type="entry name" value="Iontro_rcpt_C"/>
</dbReference>
<evidence type="ECO:0000256" key="12">
    <source>
        <dbReference type="ARBA" id="ARBA00023303"/>
    </source>
</evidence>
<keyword evidence="11" id="KW-1071">Ligand-gated ion channel</keyword>
<dbReference type="SMART" id="SM00079">
    <property type="entry name" value="PBPe"/>
    <property type="match status" value="1"/>
</dbReference>
<keyword evidence="5 15" id="KW-0732">Signal</keyword>
<name>A0AAV5CQA5_ELECO</name>
<comment type="subcellular location">
    <subcellularLocation>
        <location evidence="1">Membrane</location>
        <topology evidence="1">Multi-pass membrane protein</topology>
    </subcellularLocation>
</comment>
<keyword evidence="3" id="KW-0813">Transport</keyword>
<dbReference type="CDD" id="cd13686">
    <property type="entry name" value="GluR_Plant"/>
    <property type="match status" value="1"/>
</dbReference>
<proteinExistence type="inferred from homology"/>
<evidence type="ECO:0000256" key="15">
    <source>
        <dbReference type="SAM" id="SignalP"/>
    </source>
</evidence>
<dbReference type="FunFam" id="3.40.190.10:FF:000150">
    <property type="entry name" value="Glutamate receptor 2.7"/>
    <property type="match status" value="1"/>
</dbReference>
<comment type="similarity">
    <text evidence="2">Belongs to the glutamate-gated ion channel (TC 1.A.10.1) family.</text>
</comment>
<evidence type="ECO:0000256" key="11">
    <source>
        <dbReference type="ARBA" id="ARBA00023286"/>
    </source>
</evidence>
<evidence type="ECO:0000256" key="6">
    <source>
        <dbReference type="ARBA" id="ARBA00022989"/>
    </source>
</evidence>
<keyword evidence="18" id="KW-1185">Reference proteome</keyword>
<keyword evidence="8 14" id="KW-0472">Membrane</keyword>
<dbReference type="PANTHER" id="PTHR18966">
    <property type="entry name" value="IONOTROPIC GLUTAMATE RECEPTOR"/>
    <property type="match status" value="1"/>
</dbReference>
<sequence>MKWPARSCQITIVLLVLLAIGDASAAAPGAGGALDVASHARRKSLAGRTMAYHGDLHVNAKRTYTRELARRNSEAVFSSNEKKLRIAVPHKHGFQAFVNITHPNTTKQKVTGYSIEVFKAALEKLNNPPEYEFCVFDGTYDELVLNVSNKDYDAAVGDVTITAERVTKAAFTMPYTQSGLSLLVLSDNDSKSVQWIFLEPLTKELWMATVGGFLFTGFVVWMIEHPRNPDYQGSSLRQLSNAWYFAFSTLTFSHEPIIRSSLSKIVLVVWCFAVLVLVQSYTANLSSMLTAKRLRPLVTDLNQLVQNGDRIGYQEKTFALSFLQKQGVPKKQLQSLGNQAEYADALRKGSKNGGVSAIVDEIPYLTYFLLDPKYNKEFEMVNRIYRTPGLGFVFPLGSPLVHSLSIAILDLTQGNEVSEIEDRWLGRAALSTGDDSPVANSAPLTLRSFSGLFVITGCISTLMLLIRIARSVYARYYSEIRGPGLQNSDAEDGSANLGESNVELQDDMGYGSAPDQSHNENRREHSVPAHGSCMCMGNAEPCQIHNGSAPADFVHIEMSSTGQAGG</sequence>
<evidence type="ECO:0000256" key="10">
    <source>
        <dbReference type="ARBA" id="ARBA00023180"/>
    </source>
</evidence>
<feature type="transmembrane region" description="Helical" evidence="14">
    <location>
        <begin position="265"/>
        <end position="285"/>
    </location>
</feature>
<evidence type="ECO:0000256" key="8">
    <source>
        <dbReference type="ARBA" id="ARBA00023136"/>
    </source>
</evidence>
<dbReference type="Pfam" id="PF00060">
    <property type="entry name" value="Lig_chan"/>
    <property type="match status" value="1"/>
</dbReference>
<feature type="region of interest" description="Disordered" evidence="13">
    <location>
        <begin position="504"/>
        <end position="528"/>
    </location>
</feature>
<dbReference type="SUPFAM" id="SSF53850">
    <property type="entry name" value="Periplasmic binding protein-like II"/>
    <property type="match status" value="1"/>
</dbReference>
<comment type="caution">
    <text evidence="17">The sequence shown here is derived from an EMBL/GenBank/DDBJ whole genome shotgun (WGS) entry which is preliminary data.</text>
</comment>
<dbReference type="InterPro" id="IPR015683">
    <property type="entry name" value="Ionotropic_Glu_rcpt"/>
</dbReference>
<evidence type="ECO:0000256" key="4">
    <source>
        <dbReference type="ARBA" id="ARBA00022692"/>
    </source>
</evidence>
<feature type="transmembrane region" description="Helical" evidence="14">
    <location>
        <begin position="205"/>
        <end position="223"/>
    </location>
</feature>
<protein>
    <recommendedName>
        <fullName evidence="16">Ionotropic glutamate receptor C-terminal domain-containing protein</fullName>
    </recommendedName>
</protein>
<dbReference type="Gene3D" id="3.40.190.10">
    <property type="entry name" value="Periplasmic binding protein-like II"/>
    <property type="match status" value="1"/>
</dbReference>
<evidence type="ECO:0000256" key="2">
    <source>
        <dbReference type="ARBA" id="ARBA00008685"/>
    </source>
</evidence>
<evidence type="ECO:0000313" key="18">
    <source>
        <dbReference type="Proteomes" id="UP001054889"/>
    </source>
</evidence>
<dbReference type="Proteomes" id="UP001054889">
    <property type="component" value="Unassembled WGS sequence"/>
</dbReference>
<dbReference type="FunFam" id="1.10.287.70:FF:000037">
    <property type="entry name" value="Glutamate receptor"/>
    <property type="match status" value="1"/>
</dbReference>
<feature type="compositionally biased region" description="Basic and acidic residues" evidence="13">
    <location>
        <begin position="517"/>
        <end position="527"/>
    </location>
</feature>
<dbReference type="AlphaFoldDB" id="A0AAV5CQA5"/>
<keyword evidence="9" id="KW-0675">Receptor</keyword>
<gene>
    <name evidence="17" type="primary">ga17905</name>
    <name evidence="17" type="ORF">PR202_ga17905</name>
</gene>
<keyword evidence="6 14" id="KW-1133">Transmembrane helix</keyword>
<evidence type="ECO:0000256" key="3">
    <source>
        <dbReference type="ARBA" id="ARBA00022448"/>
    </source>
</evidence>
<evidence type="ECO:0000256" key="7">
    <source>
        <dbReference type="ARBA" id="ARBA00023065"/>
    </source>
</evidence>
<dbReference type="GO" id="GO:0016020">
    <property type="term" value="C:membrane"/>
    <property type="evidence" value="ECO:0007669"/>
    <property type="project" value="UniProtKB-SubCell"/>
</dbReference>
<accession>A0AAV5CQA5</accession>
<evidence type="ECO:0000256" key="5">
    <source>
        <dbReference type="ARBA" id="ARBA00022729"/>
    </source>
</evidence>
<evidence type="ECO:0000313" key="17">
    <source>
        <dbReference type="EMBL" id="GJN00707.1"/>
    </source>
</evidence>